<organism evidence="3 4">
    <name type="scientific">Acidiphilium rubrum</name>
    <dbReference type="NCBI Taxonomy" id="526"/>
    <lineage>
        <taxon>Bacteria</taxon>
        <taxon>Pseudomonadati</taxon>
        <taxon>Pseudomonadota</taxon>
        <taxon>Alphaproteobacteria</taxon>
        <taxon>Acetobacterales</taxon>
        <taxon>Acidocellaceae</taxon>
        <taxon>Acidiphilium</taxon>
    </lineage>
</organism>
<dbReference type="GO" id="GO:0005737">
    <property type="term" value="C:cytoplasm"/>
    <property type="evidence" value="ECO:0007669"/>
    <property type="project" value="TreeGrafter"/>
</dbReference>
<proteinExistence type="predicted"/>
<gene>
    <name evidence="3" type="ORF">SAMN05421828_106100</name>
</gene>
<comment type="caution">
    <text evidence="3">The sequence shown here is derived from an EMBL/GenBank/DDBJ whole genome shotgun (WGS) entry which is preliminary data.</text>
</comment>
<dbReference type="Gene3D" id="3.30.9.10">
    <property type="entry name" value="D-Amino Acid Oxidase, subunit A, domain 2"/>
    <property type="match status" value="1"/>
</dbReference>
<dbReference type="PANTHER" id="PTHR13847">
    <property type="entry name" value="SARCOSINE DEHYDROGENASE-RELATED"/>
    <property type="match status" value="1"/>
</dbReference>
<dbReference type="AlphaFoldDB" id="A0A8G2FCX4"/>
<dbReference type="GO" id="GO:0016491">
    <property type="term" value="F:oxidoreductase activity"/>
    <property type="evidence" value="ECO:0007669"/>
    <property type="project" value="UniProtKB-KW"/>
</dbReference>
<keyword evidence="4" id="KW-1185">Reference proteome</keyword>
<dbReference type="Pfam" id="PF01266">
    <property type="entry name" value="DAO"/>
    <property type="match status" value="1"/>
</dbReference>
<dbReference type="InterPro" id="IPR006076">
    <property type="entry name" value="FAD-dep_OxRdtase"/>
</dbReference>
<accession>A0A8G2FCX4</accession>
<dbReference type="OrthoDB" id="9806601at2"/>
<dbReference type="RefSeq" id="WP_029311319.1">
    <property type="nucleotide sequence ID" value="NZ_FTNE01000006.1"/>
</dbReference>
<reference evidence="3 4" key="1">
    <citation type="submission" date="2017-01" db="EMBL/GenBank/DDBJ databases">
        <authorList>
            <person name="Varghese N."/>
            <person name="Submissions S."/>
        </authorList>
    </citation>
    <scope>NUCLEOTIDE SEQUENCE [LARGE SCALE GENOMIC DNA]</scope>
    <source>
        <strain evidence="3 4">ATCC 35905</strain>
    </source>
</reference>
<feature type="domain" description="FAD dependent oxidoreductase" evidence="2">
    <location>
        <begin position="27"/>
        <end position="375"/>
    </location>
</feature>
<dbReference type="SUPFAM" id="SSF51905">
    <property type="entry name" value="FAD/NAD(P)-binding domain"/>
    <property type="match status" value="1"/>
</dbReference>
<evidence type="ECO:0000256" key="1">
    <source>
        <dbReference type="ARBA" id="ARBA00023002"/>
    </source>
</evidence>
<name>A0A8G2FCX4_ACIRU</name>
<dbReference type="EMBL" id="FTNE01000006">
    <property type="protein sequence ID" value="SIQ56692.1"/>
    <property type="molecule type" value="Genomic_DNA"/>
</dbReference>
<dbReference type="PANTHER" id="PTHR13847:SF281">
    <property type="entry name" value="FAD DEPENDENT OXIDOREDUCTASE DOMAIN-CONTAINING PROTEIN"/>
    <property type="match status" value="1"/>
</dbReference>
<dbReference type="InterPro" id="IPR036188">
    <property type="entry name" value="FAD/NAD-bd_sf"/>
</dbReference>
<keyword evidence="1" id="KW-0560">Oxidoreductase</keyword>
<evidence type="ECO:0000259" key="2">
    <source>
        <dbReference type="Pfam" id="PF01266"/>
    </source>
</evidence>
<dbReference type="Proteomes" id="UP000186308">
    <property type="component" value="Unassembled WGS sequence"/>
</dbReference>
<dbReference type="Gene3D" id="3.50.50.60">
    <property type="entry name" value="FAD/NAD(P)-binding domain"/>
    <property type="match status" value="1"/>
</dbReference>
<sequence length="419" mass="44927">MALANYYEATARFPTTTAPLSGDLRCDVAIIGAGMTGCSAALHLAERGYRVAVLEAQHIGFGASGRNGGQALPGFAAGQTTVRRLMGAGAARSLWDMTVEAVDLLHAQIARFAIPCEPQRGYLHAAVKPRQIRELQDWQQELHELGAEGFTLLQGSALQARLASPRYKAALHDPIAGHIHPLNYTLGLGHAAVAAGAQIFTGTRVSTIGQGERVTLTTPQGVVSADYLLLCGNAYLGTLSRPIAGHVMPVGTYIIATESRPDIKSLIPNNEAVADLNFVLDYFRRSTDDRMLFGGRVSYSTLPPPNLAASMLGRARRAFPQLADARVDYVWGGNVAITRNRLPHFGRLGRNILFAQGFSGHGVALTGLAGKLLGEAVAGQAERFDVFAQIPHARFPGGPMLRMPSLVLATSWFRLRDML</sequence>
<evidence type="ECO:0000313" key="4">
    <source>
        <dbReference type="Proteomes" id="UP000186308"/>
    </source>
</evidence>
<protein>
    <submittedName>
        <fullName evidence="3">Gamma-glutamylputrescine oxidase</fullName>
    </submittedName>
</protein>
<evidence type="ECO:0000313" key="3">
    <source>
        <dbReference type="EMBL" id="SIQ56692.1"/>
    </source>
</evidence>